<protein>
    <submittedName>
        <fullName evidence="3">Uncharacterized protein</fullName>
    </submittedName>
</protein>
<proteinExistence type="predicted"/>
<evidence type="ECO:0000313" key="3">
    <source>
        <dbReference type="EMBL" id="PKZ68157.1"/>
    </source>
</evidence>
<evidence type="ECO:0000256" key="1">
    <source>
        <dbReference type="ARBA" id="ARBA00022747"/>
    </source>
</evidence>
<dbReference type="InterPro" id="IPR044946">
    <property type="entry name" value="Restrct_endonuc_typeI_TRD_sf"/>
</dbReference>
<evidence type="ECO:0000313" key="4">
    <source>
        <dbReference type="Proteomes" id="UP000234914"/>
    </source>
</evidence>
<dbReference type="AlphaFoldDB" id="A0A2I1RGA9"/>
<accession>A0A2I1RGA9</accession>
<dbReference type="SUPFAM" id="SSF116734">
    <property type="entry name" value="DNA methylase specificity domain"/>
    <property type="match status" value="1"/>
</dbReference>
<evidence type="ECO:0000256" key="2">
    <source>
        <dbReference type="ARBA" id="ARBA00023125"/>
    </source>
</evidence>
<dbReference type="GO" id="GO:0003677">
    <property type="term" value="F:DNA binding"/>
    <property type="evidence" value="ECO:0007669"/>
    <property type="project" value="UniProtKB-KW"/>
</dbReference>
<keyword evidence="2" id="KW-0238">DNA-binding</keyword>
<sequence>MIVPKLRFSEFKGKWFKKKIGDFIVNHVGGASFTPNDFVKESNFEVIPKKAIMSGGKLILDKENPTFSSEVFYQNNLKNTIDKSYLVTTLRDLVPSGPSIGYIVSFDDDKKYILAQGVYGFRIKDDLNRNFLIQFSNTSKFRTIMQSKMVGSTQVHIVNPVL</sequence>
<organism evidence="3 4">
    <name type="scientific">Faucicola osloensis</name>
    <name type="common">Moraxella osloensis</name>
    <dbReference type="NCBI Taxonomy" id="34062"/>
    <lineage>
        <taxon>Bacteria</taxon>
        <taxon>Pseudomonadati</taxon>
        <taxon>Pseudomonadota</taxon>
        <taxon>Gammaproteobacteria</taxon>
        <taxon>Moraxellales</taxon>
        <taxon>Moraxellaceae</taxon>
        <taxon>Faucicola</taxon>
    </lineage>
</organism>
<comment type="caution">
    <text evidence="3">The sequence shown here is derived from an EMBL/GenBank/DDBJ whole genome shotgun (WGS) entry which is preliminary data.</text>
</comment>
<keyword evidence="1" id="KW-0680">Restriction system</keyword>
<reference evidence="3 4" key="1">
    <citation type="submission" date="2017-12" db="EMBL/GenBank/DDBJ databases">
        <title>Phylogenetic diversity of female urinary microbiome.</title>
        <authorList>
            <person name="Thomas-White K."/>
            <person name="Wolfe A.J."/>
        </authorList>
    </citation>
    <scope>NUCLEOTIDE SEQUENCE [LARGE SCALE GENOMIC DNA]</scope>
    <source>
        <strain evidence="3 4">UMB0416</strain>
    </source>
</reference>
<dbReference type="EMBL" id="PKJS01000013">
    <property type="protein sequence ID" value="PKZ68157.1"/>
    <property type="molecule type" value="Genomic_DNA"/>
</dbReference>
<dbReference type="Proteomes" id="UP000234914">
    <property type="component" value="Unassembled WGS sequence"/>
</dbReference>
<dbReference type="GO" id="GO:0009307">
    <property type="term" value="P:DNA restriction-modification system"/>
    <property type="evidence" value="ECO:0007669"/>
    <property type="project" value="UniProtKB-KW"/>
</dbReference>
<dbReference type="RefSeq" id="WP_101964952.1">
    <property type="nucleotide sequence ID" value="NZ_PKJS01000013.1"/>
</dbReference>
<gene>
    <name evidence="3" type="ORF">CYJ96_10240</name>
</gene>
<name>A0A2I1RGA9_FAUOS</name>
<dbReference type="Gene3D" id="3.90.220.20">
    <property type="entry name" value="DNA methylase specificity domains"/>
    <property type="match status" value="1"/>
</dbReference>